<evidence type="ECO:0000313" key="13">
    <source>
        <dbReference type="EMBL" id="NYD42984.1"/>
    </source>
</evidence>
<dbReference type="InterPro" id="IPR000086">
    <property type="entry name" value="NUDIX_hydrolase_dom"/>
</dbReference>
<dbReference type="EMBL" id="JACCBG010000001">
    <property type="protein sequence ID" value="NYD42984.1"/>
    <property type="molecule type" value="Genomic_DNA"/>
</dbReference>
<comment type="function">
    <text evidence="10">Catalyzes the 1,3-allylic rearrangement of the homoallylic substrate isopentenyl (IPP) to its highly electrophilic allylic isomer, dimethylallyl diphosphate (DMAPP).</text>
</comment>
<evidence type="ECO:0000256" key="11">
    <source>
        <dbReference type="PIRSR" id="PIRSR018427-1"/>
    </source>
</evidence>
<dbReference type="Proteomes" id="UP000535511">
    <property type="component" value="Unassembled WGS sequence"/>
</dbReference>
<dbReference type="PIRSF" id="PIRSF018427">
    <property type="entry name" value="Isopntndiph_ism"/>
    <property type="match status" value="1"/>
</dbReference>
<evidence type="ECO:0000256" key="5">
    <source>
        <dbReference type="ARBA" id="ARBA00022723"/>
    </source>
</evidence>
<dbReference type="PANTHER" id="PTHR10885">
    <property type="entry name" value="ISOPENTENYL-DIPHOSPHATE DELTA-ISOMERASE"/>
    <property type="match status" value="1"/>
</dbReference>
<evidence type="ECO:0000256" key="9">
    <source>
        <dbReference type="ARBA" id="ARBA00023235"/>
    </source>
</evidence>
<dbReference type="GO" id="GO:0046872">
    <property type="term" value="F:metal ion binding"/>
    <property type="evidence" value="ECO:0007669"/>
    <property type="project" value="UniProtKB-KW"/>
</dbReference>
<protein>
    <recommendedName>
        <fullName evidence="3 10">Isopentenyl-diphosphate Delta-isomerase</fullName>
        <shortName evidence="10">IPP isomerase</shortName>
        <ecNumber evidence="3 10">5.3.3.2</ecNumber>
    </recommendedName>
    <alternativeName>
        <fullName evidence="10">IPP:DMAPP isomerase</fullName>
    </alternativeName>
    <alternativeName>
        <fullName evidence="10">Isopentenyl pyrophosphate isomerase</fullName>
    </alternativeName>
</protein>
<keyword evidence="6 10" id="KW-0460">Magnesium</keyword>
<organism evidence="13 14">
    <name type="scientific">Nocardioides panaciterrulae</name>
    <dbReference type="NCBI Taxonomy" id="661492"/>
    <lineage>
        <taxon>Bacteria</taxon>
        <taxon>Bacillati</taxon>
        <taxon>Actinomycetota</taxon>
        <taxon>Actinomycetes</taxon>
        <taxon>Propionibacteriales</taxon>
        <taxon>Nocardioidaceae</taxon>
        <taxon>Nocardioides</taxon>
    </lineage>
</organism>
<evidence type="ECO:0000259" key="12">
    <source>
        <dbReference type="PROSITE" id="PS51462"/>
    </source>
</evidence>
<feature type="binding site" evidence="10">
    <location>
        <position position="40"/>
    </location>
    <ligand>
        <name>Mn(2+)</name>
        <dbReference type="ChEBI" id="CHEBI:29035"/>
    </ligand>
</feature>
<dbReference type="NCBIfam" id="TIGR02150">
    <property type="entry name" value="IPP_isom_1"/>
    <property type="match status" value="1"/>
</dbReference>
<comment type="subcellular location">
    <subcellularLocation>
        <location evidence="10">Cytoplasm</location>
    </subcellularLocation>
</comment>
<feature type="domain" description="Nudix hydrolase" evidence="12">
    <location>
        <begin position="38"/>
        <end position="172"/>
    </location>
</feature>
<evidence type="ECO:0000256" key="4">
    <source>
        <dbReference type="ARBA" id="ARBA00022490"/>
    </source>
</evidence>
<dbReference type="PANTHER" id="PTHR10885:SF0">
    <property type="entry name" value="ISOPENTENYL-DIPHOSPHATE DELTA-ISOMERASE"/>
    <property type="match status" value="1"/>
</dbReference>
<dbReference type="GO" id="GO:0004452">
    <property type="term" value="F:isopentenyl-diphosphate delta-isomerase activity"/>
    <property type="evidence" value="ECO:0007669"/>
    <property type="project" value="UniProtKB-UniRule"/>
</dbReference>
<dbReference type="Pfam" id="PF00293">
    <property type="entry name" value="NUDIX"/>
    <property type="match status" value="1"/>
</dbReference>
<dbReference type="RefSeq" id="WP_343052166.1">
    <property type="nucleotide sequence ID" value="NZ_JACCBG010000001.1"/>
</dbReference>
<comment type="similarity">
    <text evidence="2 10">Belongs to the IPP isomerase type 1 family.</text>
</comment>
<evidence type="ECO:0000256" key="7">
    <source>
        <dbReference type="ARBA" id="ARBA00023211"/>
    </source>
</evidence>
<accession>A0A7Y9JD68</accession>
<dbReference type="InterPro" id="IPR015797">
    <property type="entry name" value="NUDIX_hydrolase-like_dom_sf"/>
</dbReference>
<evidence type="ECO:0000256" key="8">
    <source>
        <dbReference type="ARBA" id="ARBA00023229"/>
    </source>
</evidence>
<keyword evidence="9 10" id="KW-0413">Isomerase</keyword>
<dbReference type="HAMAP" id="MF_00202">
    <property type="entry name" value="Idi"/>
    <property type="match status" value="1"/>
</dbReference>
<dbReference type="PROSITE" id="PS51462">
    <property type="entry name" value="NUDIX"/>
    <property type="match status" value="1"/>
</dbReference>
<feature type="active site" evidence="10 11">
    <location>
        <position position="75"/>
    </location>
</feature>
<keyword evidence="7 10" id="KW-0464">Manganese</keyword>
<dbReference type="SUPFAM" id="SSF55811">
    <property type="entry name" value="Nudix"/>
    <property type="match status" value="1"/>
</dbReference>
<keyword evidence="8 10" id="KW-0414">Isoprene biosynthesis</keyword>
<evidence type="ECO:0000256" key="6">
    <source>
        <dbReference type="ARBA" id="ARBA00022842"/>
    </source>
</evidence>
<dbReference type="NCBIfam" id="NF002995">
    <property type="entry name" value="PRK03759.1"/>
    <property type="match status" value="1"/>
</dbReference>
<comment type="cofactor">
    <cofactor evidence="10">
        <name>Mn(2+)</name>
        <dbReference type="ChEBI" id="CHEBI:29035"/>
    </cofactor>
    <text evidence="10">Binds 1 Mn(2+) ion per subunit.</text>
</comment>
<dbReference type="CDD" id="cd02885">
    <property type="entry name" value="NUDIX_IPP_Isomerase"/>
    <property type="match status" value="1"/>
</dbReference>
<feature type="active site" evidence="10 11">
    <location>
        <position position="124"/>
    </location>
</feature>
<evidence type="ECO:0000256" key="2">
    <source>
        <dbReference type="ARBA" id="ARBA00007579"/>
    </source>
</evidence>
<reference evidence="13 14" key="1">
    <citation type="submission" date="2020-07" db="EMBL/GenBank/DDBJ databases">
        <title>Sequencing the genomes of 1000 actinobacteria strains.</title>
        <authorList>
            <person name="Klenk H.-P."/>
        </authorList>
    </citation>
    <scope>NUCLEOTIDE SEQUENCE [LARGE SCALE GENOMIC DNA]</scope>
    <source>
        <strain evidence="13 14">DSM 21350</strain>
    </source>
</reference>
<comment type="caution">
    <text evidence="13">The sequence shown here is derived from an EMBL/GenBank/DDBJ whole genome shotgun (WGS) entry which is preliminary data.</text>
</comment>
<evidence type="ECO:0000256" key="10">
    <source>
        <dbReference type="HAMAP-Rule" id="MF_00202"/>
    </source>
</evidence>
<feature type="binding site" evidence="10">
    <location>
        <position position="122"/>
    </location>
    <ligand>
        <name>Mn(2+)</name>
        <dbReference type="ChEBI" id="CHEBI:29035"/>
    </ligand>
</feature>
<dbReference type="InterPro" id="IPR011876">
    <property type="entry name" value="IsopentenylPP_isomerase_typ1"/>
</dbReference>
<comment type="catalytic activity">
    <reaction evidence="10">
        <text>isopentenyl diphosphate = dimethylallyl diphosphate</text>
        <dbReference type="Rhea" id="RHEA:23284"/>
        <dbReference type="ChEBI" id="CHEBI:57623"/>
        <dbReference type="ChEBI" id="CHEBI:128769"/>
        <dbReference type="EC" id="5.3.3.2"/>
    </reaction>
</comment>
<comment type="pathway">
    <text evidence="1 10">Isoprenoid biosynthesis; dimethylallyl diphosphate biosynthesis; dimethylallyl diphosphate from isopentenyl diphosphate: step 1/1.</text>
</comment>
<name>A0A7Y9JD68_9ACTN</name>
<feature type="binding site" evidence="10">
    <location>
        <position position="33"/>
    </location>
    <ligand>
        <name>Mn(2+)</name>
        <dbReference type="ChEBI" id="CHEBI:29035"/>
    </ligand>
</feature>
<dbReference type="GO" id="GO:0005737">
    <property type="term" value="C:cytoplasm"/>
    <property type="evidence" value="ECO:0007669"/>
    <property type="project" value="UniProtKB-SubCell"/>
</dbReference>
<dbReference type="InterPro" id="IPR056375">
    <property type="entry name" value="Idi_bact"/>
</dbReference>
<evidence type="ECO:0000313" key="14">
    <source>
        <dbReference type="Proteomes" id="UP000535511"/>
    </source>
</evidence>
<keyword evidence="5 10" id="KW-0479">Metal-binding</keyword>
<comment type="cofactor">
    <cofactor evidence="10">
        <name>Mg(2+)</name>
        <dbReference type="ChEBI" id="CHEBI:18420"/>
    </cofactor>
    <text evidence="10">Binds 1 Mg(2+) ion per subunit. The magnesium ion binds only when substrate is bound.</text>
</comment>
<proteinExistence type="inferred from homology"/>
<keyword evidence="4 10" id="KW-0963">Cytoplasm</keyword>
<dbReference type="GO" id="GO:0050992">
    <property type="term" value="P:dimethylallyl diphosphate biosynthetic process"/>
    <property type="evidence" value="ECO:0007669"/>
    <property type="project" value="UniProtKB-UniRule"/>
</dbReference>
<gene>
    <name evidence="10" type="primary">idi</name>
    <name evidence="13" type="ORF">BJZ21_003067</name>
</gene>
<dbReference type="UniPathway" id="UPA00059">
    <property type="reaction ID" value="UER00104"/>
</dbReference>
<feature type="binding site" evidence="10">
    <location>
        <position position="77"/>
    </location>
    <ligand>
        <name>Mn(2+)</name>
        <dbReference type="ChEBI" id="CHEBI:29035"/>
    </ligand>
</feature>
<dbReference type="Gene3D" id="3.90.79.10">
    <property type="entry name" value="Nucleoside Triphosphate Pyrophosphohydrolase"/>
    <property type="match status" value="1"/>
</dbReference>
<keyword evidence="14" id="KW-1185">Reference proteome</keyword>
<evidence type="ECO:0000256" key="1">
    <source>
        <dbReference type="ARBA" id="ARBA00004826"/>
    </source>
</evidence>
<dbReference type="GO" id="GO:0008299">
    <property type="term" value="P:isoprenoid biosynthetic process"/>
    <property type="evidence" value="ECO:0007669"/>
    <property type="project" value="UniProtKB-UniRule"/>
</dbReference>
<evidence type="ECO:0000256" key="3">
    <source>
        <dbReference type="ARBA" id="ARBA00012057"/>
    </source>
</evidence>
<dbReference type="EC" id="5.3.3.2" evidence="3 10"/>
<dbReference type="AlphaFoldDB" id="A0A7Y9JD68"/>
<feature type="binding site" evidence="10">
    <location>
        <position position="124"/>
    </location>
    <ligand>
        <name>Mn(2+)</name>
        <dbReference type="ChEBI" id="CHEBI:29035"/>
    </ligand>
</feature>
<sequence length="200" mass="21514">MSPGPDAGDGVELVVLLDEGGRAIGSTAKAGVHHADTPLHLAFSCYLFDDRGRLLLTRRALHKPTWPGAWTNSVCGHPAPGEDVHNAVRRRVLAEVGARAEGVRLLLPRFRYRAVMANGVVENEMCPVLVATTADPLAPDPEEVAEARWTDWGAFRAGVLDGSREVSPWCRDQVRQLPADPLAAGAQPVSALPPALRDLR</sequence>
<feature type="binding site" evidence="10">
    <location>
        <position position="95"/>
    </location>
    <ligand>
        <name>Mg(2+)</name>
        <dbReference type="ChEBI" id="CHEBI:18420"/>
    </ligand>
</feature>